<accession>A0A7W7SVK3</accession>
<feature type="transmembrane region" description="Helical" evidence="5">
    <location>
        <begin position="12"/>
        <end position="33"/>
    </location>
</feature>
<evidence type="ECO:0000256" key="3">
    <source>
        <dbReference type="ARBA" id="ARBA00022989"/>
    </source>
</evidence>
<dbReference type="GO" id="GO:0016020">
    <property type="term" value="C:membrane"/>
    <property type="evidence" value="ECO:0007669"/>
    <property type="project" value="UniProtKB-SubCell"/>
</dbReference>
<evidence type="ECO:0000256" key="1">
    <source>
        <dbReference type="ARBA" id="ARBA00004141"/>
    </source>
</evidence>
<keyword evidence="2 5" id="KW-0812">Transmembrane</keyword>
<evidence type="ECO:0000256" key="4">
    <source>
        <dbReference type="ARBA" id="ARBA00023136"/>
    </source>
</evidence>
<comment type="caution">
    <text evidence="7">The sequence shown here is derived from an EMBL/GenBank/DDBJ whole genome shotgun (WGS) entry which is preliminary data.</text>
</comment>
<dbReference type="Pfam" id="PF07291">
    <property type="entry name" value="MauE"/>
    <property type="match status" value="1"/>
</dbReference>
<dbReference type="AlphaFoldDB" id="A0A7W7SVK3"/>
<dbReference type="GO" id="GO:0030416">
    <property type="term" value="P:methylamine metabolic process"/>
    <property type="evidence" value="ECO:0007669"/>
    <property type="project" value="InterPro"/>
</dbReference>
<evidence type="ECO:0000256" key="2">
    <source>
        <dbReference type="ARBA" id="ARBA00022692"/>
    </source>
</evidence>
<gene>
    <name evidence="7" type="ORF">FHR38_005486</name>
</gene>
<evidence type="ECO:0000313" key="7">
    <source>
        <dbReference type="EMBL" id="MBB4961753.1"/>
    </source>
</evidence>
<protein>
    <submittedName>
        <fullName evidence="7">Putative membrane protein YphA (DoxX/SURF4 family)</fullName>
    </submittedName>
</protein>
<organism evidence="7 8">
    <name type="scientific">Micromonospora polyrhachis</name>
    <dbReference type="NCBI Taxonomy" id="1282883"/>
    <lineage>
        <taxon>Bacteria</taxon>
        <taxon>Bacillati</taxon>
        <taxon>Actinomycetota</taxon>
        <taxon>Actinomycetes</taxon>
        <taxon>Micromonosporales</taxon>
        <taxon>Micromonosporaceae</taxon>
        <taxon>Micromonospora</taxon>
    </lineage>
</organism>
<keyword evidence="3 5" id="KW-1133">Transmembrane helix</keyword>
<evidence type="ECO:0000256" key="5">
    <source>
        <dbReference type="SAM" id="Phobius"/>
    </source>
</evidence>
<evidence type="ECO:0000313" key="8">
    <source>
        <dbReference type="Proteomes" id="UP000578819"/>
    </source>
</evidence>
<feature type="transmembrane region" description="Helical" evidence="5">
    <location>
        <begin position="63"/>
        <end position="80"/>
    </location>
</feature>
<keyword evidence="8" id="KW-1185">Reference proteome</keyword>
<keyword evidence="4 5" id="KW-0472">Membrane</keyword>
<dbReference type="RefSeq" id="WP_184537502.1">
    <property type="nucleotide sequence ID" value="NZ_JACHJW010000001.1"/>
</dbReference>
<evidence type="ECO:0000259" key="6">
    <source>
        <dbReference type="Pfam" id="PF07291"/>
    </source>
</evidence>
<feature type="transmembrane region" description="Helical" evidence="5">
    <location>
        <begin position="154"/>
        <end position="173"/>
    </location>
</feature>
<feature type="transmembrane region" description="Helical" evidence="5">
    <location>
        <begin position="86"/>
        <end position="106"/>
    </location>
</feature>
<comment type="subcellular location">
    <subcellularLocation>
        <location evidence="1">Membrane</location>
        <topology evidence="1">Multi-pass membrane protein</topology>
    </subcellularLocation>
</comment>
<name>A0A7W7SVK3_9ACTN</name>
<sequence length="195" mass="19967">MGLPKLIVEAVGMGYLELTGRCLLGLVFLAAVVGKLRNRSAIDEFADSIVQFGVLPATWTRPAARLVLGAEGVIVLLLAVPGTMPVGYLLAIGLLGVLTGAMLVAVRRGRRPACLCFGTAGTPIGGRHVARNILLMAVAVGGLLVTVLNDPPTGIGEVLLAAATAVPLAAIVVRLDDIVDLFAPTSASPTTPSRT</sequence>
<reference evidence="7 8" key="1">
    <citation type="submission" date="2020-08" db="EMBL/GenBank/DDBJ databases">
        <title>Sequencing the genomes of 1000 actinobacteria strains.</title>
        <authorList>
            <person name="Klenk H.-P."/>
        </authorList>
    </citation>
    <scope>NUCLEOTIDE SEQUENCE [LARGE SCALE GENOMIC DNA]</scope>
    <source>
        <strain evidence="7 8">DSM 45886</strain>
    </source>
</reference>
<dbReference type="InterPro" id="IPR009908">
    <property type="entry name" value="Methylamine_util_MauE"/>
</dbReference>
<dbReference type="Proteomes" id="UP000578819">
    <property type="component" value="Unassembled WGS sequence"/>
</dbReference>
<dbReference type="EMBL" id="JACHJW010000001">
    <property type="protein sequence ID" value="MBB4961753.1"/>
    <property type="molecule type" value="Genomic_DNA"/>
</dbReference>
<dbReference type="UniPathway" id="UPA00895"/>
<feature type="domain" description="Methylamine utilisation protein MauE" evidence="6">
    <location>
        <begin position="14"/>
        <end position="144"/>
    </location>
</feature>
<feature type="transmembrane region" description="Helical" evidence="5">
    <location>
        <begin position="129"/>
        <end position="148"/>
    </location>
</feature>
<proteinExistence type="predicted"/>